<evidence type="ECO:0000259" key="1">
    <source>
        <dbReference type="Pfam" id="PF13173"/>
    </source>
</evidence>
<dbReference type="InterPro" id="IPR027417">
    <property type="entry name" value="P-loop_NTPase"/>
</dbReference>
<dbReference type="GeneID" id="74568516"/>
<evidence type="ECO:0000313" key="4">
    <source>
        <dbReference type="Proteomes" id="UP001055553"/>
    </source>
</evidence>
<dbReference type="Gene3D" id="3.40.50.300">
    <property type="entry name" value="P-loop containing nucleotide triphosphate hydrolases"/>
    <property type="match status" value="1"/>
</dbReference>
<dbReference type="Pfam" id="PF13635">
    <property type="entry name" value="DUF4143"/>
    <property type="match status" value="1"/>
</dbReference>
<dbReference type="AlphaFoldDB" id="A0A915SFG5"/>
<dbReference type="EMBL" id="AP019769">
    <property type="protein sequence ID" value="BBL45720.1"/>
    <property type="molecule type" value="Genomic_DNA"/>
</dbReference>
<reference evidence="4" key="1">
    <citation type="journal article" date="2022" name="Int. J. Syst. Evol. Microbiol.">
        <title>Nanobdella aerobiophila gen. nov., sp. nov., a thermoacidophilic, obligate ectosymbiotic archaeon, and proposal of Nanobdellaceae fam. nov., Nanobdellales ord. nov. and Nanobdellia class. nov.</title>
        <authorList>
            <person name="Kato S."/>
            <person name="Ogasawara A."/>
            <person name="Itoh T."/>
            <person name="Sakai H.D."/>
            <person name="Shimizu M."/>
            <person name="Yuki M."/>
            <person name="Kaneko M."/>
            <person name="Takashina T."/>
            <person name="Ohkuma M."/>
        </authorList>
    </citation>
    <scope>NUCLEOTIDE SEQUENCE [LARGE SCALE GENOMIC DNA]</scope>
    <source>
        <strain evidence="4">MJ1</strain>
    </source>
</reference>
<keyword evidence="4" id="KW-1185">Reference proteome</keyword>
<protein>
    <submittedName>
        <fullName evidence="3">AAA+ superfamily ATPase</fullName>
    </submittedName>
</protein>
<proteinExistence type="predicted"/>
<dbReference type="SUPFAM" id="SSF52540">
    <property type="entry name" value="P-loop containing nucleoside triphosphate hydrolases"/>
    <property type="match status" value="1"/>
</dbReference>
<sequence>MIDKELVKRYILEFQSKPPSNIKKRELNITPIKGKAISIIGPRRVGKTYFLFSLIDNPERYVYIDFENPIFANFKPEDIINIADIFKELYPDKEPIFLLDEVQVIEDWERVVRYLLSKNYYVYITGSSSKLLSKEIATHLRGRTITYNIFNLSFREFLRFKDINFEGKDFYLNYNKIKSLLNEYIKYGGYPEIVLNEDKLKLLQDYLTTVVSRDIIDRYMIKNEKIINEILYFAINNYSKYISYNSLHKLFKQYGKSIHKITIIKYLSYFEDSLLLFLLKKYSKSIKEIIVSPKKVYLIDTGYGIFGNKDISRDMENIIYLELLRKTNINPLLEIYYFKDYQQHEIDFLVKEGNNIKQLIQVSYINNYDEIDKREIRSLLKGYNLFKEYNPELLIITWDYEDNKIIDNINIKFIPLYRWLLNND</sequence>
<dbReference type="PANTHER" id="PTHR33295:SF21">
    <property type="entry name" value="ATPASE, AAA SUPERFAMILY-RELATED"/>
    <property type="match status" value="1"/>
</dbReference>
<dbReference type="PANTHER" id="PTHR33295">
    <property type="entry name" value="ATPASE"/>
    <property type="match status" value="1"/>
</dbReference>
<gene>
    <name evidence="3" type="ORF">MJ1_0570</name>
</gene>
<feature type="domain" description="AAA" evidence="1">
    <location>
        <begin position="35"/>
        <end position="158"/>
    </location>
</feature>
<evidence type="ECO:0000313" key="3">
    <source>
        <dbReference type="EMBL" id="BBL45720.1"/>
    </source>
</evidence>
<name>A0A915SFG5_9ARCH</name>
<dbReference type="InterPro" id="IPR025420">
    <property type="entry name" value="DUF4143"/>
</dbReference>
<accession>A0A915SFG5</accession>
<dbReference type="InterPro" id="IPR041682">
    <property type="entry name" value="AAA_14"/>
</dbReference>
<dbReference type="Pfam" id="PF13173">
    <property type="entry name" value="AAA_14"/>
    <property type="match status" value="1"/>
</dbReference>
<dbReference type="RefSeq" id="WP_258393034.1">
    <property type="nucleotide sequence ID" value="NZ_AP019769.1"/>
</dbReference>
<evidence type="ECO:0000259" key="2">
    <source>
        <dbReference type="Pfam" id="PF13635"/>
    </source>
</evidence>
<feature type="domain" description="DUF4143" evidence="2">
    <location>
        <begin position="213"/>
        <end position="363"/>
    </location>
</feature>
<dbReference type="KEGG" id="naer:MJ1_0570"/>
<organism evidence="3 4">
    <name type="scientific">Nanobdella aerobiophila</name>
    <dbReference type="NCBI Taxonomy" id="2586965"/>
    <lineage>
        <taxon>Archaea</taxon>
        <taxon>Nanobdellota</taxon>
        <taxon>Nanobdellia</taxon>
        <taxon>Nanobdellales</taxon>
        <taxon>Nanobdellaceae</taxon>
        <taxon>Nanobdella</taxon>
    </lineage>
</organism>
<dbReference type="Proteomes" id="UP001055553">
    <property type="component" value="Chromosome"/>
</dbReference>